<sequence length="609" mass="68012">MLSVKRKRTDDESENTTPRKIRAQLPTEQESDDPVSNVQTPSRKGIGLQVVENGTPRSILKKSGLFNGVNGTHDVTPKSNRKLVFETPPKSAKDDSPNGTPTLVRNADRSARRKSNRKLLQRAINGADSDEEALDEEETLAEQILSDEEDEVYPQGEVPQIVEVTEAAVEEETPVPETPSKRGRGRPKGSKKIVVVPTGPPRKRGRPRKQRSPTPPTDAALPPHEEYFWQNRPGGMKTSDNTLPSQSLLNHDEYFEVMQSYRDRHQAESDFLLELHSRAYDQWIFELEEGFNICLYGYGSKRPITEDFTAHLYEHLLLQPPYKGTRKTPKIAIVNGYISGTTIKEILAIIASAILPSHTKTPNQPASLLTFILDHLTQNPPAHSIPIILNSIDSPYLRRSPVPSMLAALAAHPSISLICTADTPNFALLWDVGLKAQYKFLFHDATTFAPYDTEIDVIESVNELLGRSGRRIGGRDGVGFVLRSLPENARSLFRILVTEQLALLFMDDGVGDADEDDILPTTPRGKKSAAAKHVTSESTQGVEYRVLYHKAVEEFVCSSEVGFRTLLKEFHDHQMIESRKDAMGTERLWVPFRQEELEGLAEELSGEMG</sequence>
<comment type="caution">
    <text evidence="9">The sequence shown here is derived from an EMBL/GenBank/DDBJ whole genome shotgun (WGS) entry which is preliminary data.</text>
</comment>
<evidence type="ECO:0000256" key="2">
    <source>
        <dbReference type="ARBA" id="ARBA00007421"/>
    </source>
</evidence>
<comment type="subcellular location">
    <subcellularLocation>
        <location evidence="1 5">Nucleus</location>
    </subcellularLocation>
</comment>
<comment type="function">
    <text evidence="5">Component of the origin recognition complex (ORC) that binds origins of replication. DNA-binding is ATP-dependent. ORC is required to assemble the pre-replication complex necessary to initiate DNA replication.</text>
</comment>
<dbReference type="InterPro" id="IPR056773">
    <property type="entry name" value="WHD_ORC2"/>
</dbReference>
<dbReference type="OrthoDB" id="346673at2759"/>
<dbReference type="Proteomes" id="UP000700596">
    <property type="component" value="Unassembled WGS sequence"/>
</dbReference>
<evidence type="ECO:0000313" key="10">
    <source>
        <dbReference type="Proteomes" id="UP000700596"/>
    </source>
</evidence>
<dbReference type="PANTHER" id="PTHR14052:SF0">
    <property type="entry name" value="ORIGIN RECOGNITION COMPLEX SUBUNIT 2"/>
    <property type="match status" value="1"/>
</dbReference>
<feature type="compositionally biased region" description="Acidic residues" evidence="6">
    <location>
        <begin position="128"/>
        <end position="152"/>
    </location>
</feature>
<keyword evidence="10" id="KW-1185">Reference proteome</keyword>
<keyword evidence="4 5" id="KW-0539">Nucleus</keyword>
<dbReference type="Pfam" id="PF24882">
    <property type="entry name" value="WHD_ORC2"/>
    <property type="match status" value="1"/>
</dbReference>
<feature type="compositionally biased region" description="Basic residues" evidence="6">
    <location>
        <begin position="111"/>
        <end position="120"/>
    </location>
</feature>
<dbReference type="PRINTS" id="PR00929">
    <property type="entry name" value="ATHOOK"/>
</dbReference>
<evidence type="ECO:0000259" key="8">
    <source>
        <dbReference type="Pfam" id="PF24882"/>
    </source>
</evidence>
<evidence type="ECO:0000259" key="7">
    <source>
        <dbReference type="Pfam" id="PF04084"/>
    </source>
</evidence>
<dbReference type="EMBL" id="JAGMWT010000009">
    <property type="protein sequence ID" value="KAH7122728.1"/>
    <property type="molecule type" value="Genomic_DNA"/>
</dbReference>
<keyword evidence="3 5" id="KW-0235">DNA replication</keyword>
<evidence type="ECO:0000256" key="4">
    <source>
        <dbReference type="ARBA" id="ARBA00023242"/>
    </source>
</evidence>
<accession>A0A9P9DNY8</accession>
<dbReference type="InterPro" id="IPR007220">
    <property type="entry name" value="ORC2"/>
</dbReference>
<dbReference type="GO" id="GO:0006260">
    <property type="term" value="P:DNA replication"/>
    <property type="evidence" value="ECO:0007669"/>
    <property type="project" value="UniProtKB-UniRule"/>
</dbReference>
<dbReference type="GO" id="GO:0003688">
    <property type="term" value="F:DNA replication origin binding"/>
    <property type="evidence" value="ECO:0007669"/>
    <property type="project" value="UniProtKB-UniRule"/>
</dbReference>
<protein>
    <recommendedName>
        <fullName evidence="5">Origin recognition complex subunit 2</fullName>
    </recommendedName>
</protein>
<dbReference type="AlphaFoldDB" id="A0A9P9DNY8"/>
<reference evidence="9" key="1">
    <citation type="journal article" date="2021" name="Nat. Commun.">
        <title>Genetic determinants of endophytism in the Arabidopsis root mycobiome.</title>
        <authorList>
            <person name="Mesny F."/>
            <person name="Miyauchi S."/>
            <person name="Thiergart T."/>
            <person name="Pickel B."/>
            <person name="Atanasova L."/>
            <person name="Karlsson M."/>
            <person name="Huettel B."/>
            <person name="Barry K.W."/>
            <person name="Haridas S."/>
            <person name="Chen C."/>
            <person name="Bauer D."/>
            <person name="Andreopoulos W."/>
            <person name="Pangilinan J."/>
            <person name="LaButti K."/>
            <person name="Riley R."/>
            <person name="Lipzen A."/>
            <person name="Clum A."/>
            <person name="Drula E."/>
            <person name="Henrissat B."/>
            <person name="Kohler A."/>
            <person name="Grigoriev I.V."/>
            <person name="Martin F.M."/>
            <person name="Hacquard S."/>
        </authorList>
    </citation>
    <scope>NUCLEOTIDE SEQUENCE</scope>
    <source>
        <strain evidence="9">MPI-CAGE-CH-0243</strain>
    </source>
</reference>
<comment type="similarity">
    <text evidence="2 5">Belongs to the ORC2 family.</text>
</comment>
<feature type="region of interest" description="Disordered" evidence="6">
    <location>
        <begin position="1"/>
        <end position="224"/>
    </location>
</feature>
<feature type="compositionally biased region" description="Basic residues" evidence="6">
    <location>
        <begin position="181"/>
        <end position="191"/>
    </location>
</feature>
<dbReference type="PANTHER" id="PTHR14052">
    <property type="entry name" value="ORIGIN RECOGNITION COMPLEX SUBUNIT 2"/>
    <property type="match status" value="1"/>
</dbReference>
<dbReference type="InterPro" id="IPR017956">
    <property type="entry name" value="AT_hook_DNA-bd_motif"/>
</dbReference>
<name>A0A9P9DNY8_9PLEO</name>
<feature type="compositionally biased region" description="Basic residues" evidence="6">
    <location>
        <begin position="201"/>
        <end position="211"/>
    </location>
</feature>
<evidence type="ECO:0000256" key="1">
    <source>
        <dbReference type="ARBA" id="ARBA00004123"/>
    </source>
</evidence>
<gene>
    <name evidence="9" type="ORF">B0J11DRAFT_347018</name>
</gene>
<dbReference type="SMART" id="SM00384">
    <property type="entry name" value="AT_hook"/>
    <property type="match status" value="2"/>
</dbReference>
<evidence type="ECO:0000256" key="5">
    <source>
        <dbReference type="RuleBase" id="RU368084"/>
    </source>
</evidence>
<evidence type="ECO:0000256" key="6">
    <source>
        <dbReference type="SAM" id="MobiDB-lite"/>
    </source>
</evidence>
<dbReference type="InterPro" id="IPR056772">
    <property type="entry name" value="RecA-like_ORC2"/>
</dbReference>
<comment type="subunit">
    <text evidence="5">Component of the origin recognition complex (ORC).</text>
</comment>
<organism evidence="9 10">
    <name type="scientific">Dendryphion nanum</name>
    <dbReference type="NCBI Taxonomy" id="256645"/>
    <lineage>
        <taxon>Eukaryota</taxon>
        <taxon>Fungi</taxon>
        <taxon>Dikarya</taxon>
        <taxon>Ascomycota</taxon>
        <taxon>Pezizomycotina</taxon>
        <taxon>Dothideomycetes</taxon>
        <taxon>Pleosporomycetidae</taxon>
        <taxon>Pleosporales</taxon>
        <taxon>Torulaceae</taxon>
        <taxon>Dendryphion</taxon>
    </lineage>
</organism>
<dbReference type="GO" id="GO:0005664">
    <property type="term" value="C:nuclear origin of replication recognition complex"/>
    <property type="evidence" value="ECO:0007669"/>
    <property type="project" value="UniProtKB-UniRule"/>
</dbReference>
<feature type="domain" description="Origin recognition complex subunit 2 RecA-like" evidence="7">
    <location>
        <begin position="270"/>
        <end position="445"/>
    </location>
</feature>
<evidence type="ECO:0000256" key="3">
    <source>
        <dbReference type="ARBA" id="ARBA00022705"/>
    </source>
</evidence>
<proteinExistence type="inferred from homology"/>
<feature type="domain" description="Origin recognition complex subunit 2 winged-helix" evidence="8">
    <location>
        <begin position="537"/>
        <end position="596"/>
    </location>
</feature>
<dbReference type="Pfam" id="PF04084">
    <property type="entry name" value="RecA-like_ORC2"/>
    <property type="match status" value="1"/>
</dbReference>
<evidence type="ECO:0000313" key="9">
    <source>
        <dbReference type="EMBL" id="KAH7122728.1"/>
    </source>
</evidence>